<accession>A0A5S5MD78</accession>
<feature type="compositionally biased region" description="Polar residues" evidence="1">
    <location>
        <begin position="1137"/>
        <end position="1151"/>
    </location>
</feature>
<sequence>MINQLLFLSRLVVFSLLFISLGLLPAAADTDVDQVLRTFSDSRYTRDIKVHGSAAAQERFMTILDSQVYRPTDQQVIRHVKSLPEYRGKPVITHDFRTPGEQGTSVNTDRDVRVLVEVESNRWVEVPTQKWEEVYYREFAKQTRFQGNANDPAALRAHAARYRQMPTDRFHVEASHDYSDQARSLTYERDSQGRYKPRVKADSTIRVRDGGPGRSKVESTPNVVRVKAGEGLLHNPESMSQMYFQKSWGELGAAQAIETQLKNPSLPAAERHRLTELQRMHTTEGLVQAKKAVETLEAIRTSYQKQGYDVGSTPENFRQASRIVKAVKGTSDTDVDVIIRNLQEHGFRDPLDFAEHMRGQTESLKFARKQTPPPRPSTRLQNAGLLAGWVGNIQSIDHRLEQAREGRHPIEFLNIAPDDQVMTEYARKAGIAAIELIPVSVLDAVERGWRVDERAREYIEDMVKRGEAGWETHPAFVMFAATSTITAETIASMTLDPVLQGGEALMEGGRMVWDVGNNFMADFSHAEQRRLLREMRQAAHDRAQEFGLGGLSSRRGGVDGGPAAGEVDVGETLGFIARKNEQWTADYMVRWELTMADGHTVVLAPGVDARAPLRANNPEANQMQFTIPEGFSPGQYTATLRIFEGASGLQVDFAQAEFTISDRTGVGSIVAAKGHYLHRGGKPLIDPDTGRQVENVLPGDILAFHVHRIGQWREDFQVNWAVGGETYKRANGADPEAGLLRFDSTGMTPGDYKVSIVVDTEPGYKRIGYQELRFRLGLPRLSPDPFTIEAALGDHGGQPLNRSVQNGEILAFQSDITFPDGKPETASIAWQVYDAAGEPVSGLAKQDQVSEAGATRNFRFRFQLEDFPDGEYVVGLFHAYLADPEQQTRATYPFTVAQKVRIDRVLITDDPGRQEHTPLISPDDEPLFYAHYSLGRHEEKARITLTARDKASGEIIETVSVERPRPGETPPFRVGLGIPPEKVPVNREIAVEAEIESDSGQRHTAGTTFKKEPYRLVLDLPDSLKSGENKSFSVRVPISFTKPLHVEMSASGEGFSLGHRAGELGGTVGGIATKETGVGFLDIIVTDAEGRIATSRERILVTPSESKVVGATSTVAMPQKTPAIREGPKKLPVPATSARQTSPAPSSTEKSQTWEEKGKACVEKFVDQFLEQAFSRHSKSTQMRSMVKAEIVKQMRESSEKAKAGGNHWIEDYMIFERWGQLAHSEQQLVRLEARMVGAIVTMFVETIADGIGLLPENIRWAEDVGRAVGGLENESTFRMGPFSPRLNEMISRQSAKSRSQRTILGALQLNDPRTRYYTSMRSWSSRVEQGRAVVHSGRERWSNPLELKGAPVSAGYDPNLVPVIVEGETYYMSSQERNRLDIMRRTAGLLKLTRSANYRGDSYEFIDTEILPARLRVNFNPNEREVTAGYVRR</sequence>
<evidence type="ECO:0000313" key="3">
    <source>
        <dbReference type="Proteomes" id="UP000321899"/>
    </source>
</evidence>
<gene>
    <name evidence="2" type="ORF">FIM25_14060</name>
</gene>
<dbReference type="Proteomes" id="UP000321899">
    <property type="component" value="Unassembled WGS sequence"/>
</dbReference>
<dbReference type="OrthoDB" id="9429767at2"/>
<evidence type="ECO:0000313" key="2">
    <source>
        <dbReference type="EMBL" id="TYT73673.1"/>
    </source>
</evidence>
<proteinExistence type="predicted"/>
<evidence type="ECO:0000256" key="1">
    <source>
        <dbReference type="SAM" id="MobiDB-lite"/>
    </source>
</evidence>
<dbReference type="RefSeq" id="WP_139450495.1">
    <property type="nucleotide sequence ID" value="NZ_VDMB01000023.1"/>
</dbReference>
<protein>
    <submittedName>
        <fullName evidence="2">Uncharacterized protein</fullName>
    </submittedName>
</protein>
<keyword evidence="3" id="KW-1185">Reference proteome</keyword>
<name>A0A5S5MD78_9BACT</name>
<reference evidence="2 3" key="1">
    <citation type="submission" date="2019-06" db="EMBL/GenBank/DDBJ databases">
        <title>Desulfobotulus mexicanus sp. nov., a novel sulfate-reducing bacterium isolated from the sediment of an alkaline crater lake in Mexico.</title>
        <authorList>
            <person name="Hirschler-Rea A."/>
        </authorList>
    </citation>
    <scope>NUCLEOTIDE SEQUENCE [LARGE SCALE GENOMIC DNA]</scope>
    <source>
        <strain evidence="2 3">PAR22N</strain>
    </source>
</reference>
<organism evidence="2 3">
    <name type="scientific">Desulfobotulus mexicanus</name>
    <dbReference type="NCBI Taxonomy" id="2586642"/>
    <lineage>
        <taxon>Bacteria</taxon>
        <taxon>Pseudomonadati</taxon>
        <taxon>Thermodesulfobacteriota</taxon>
        <taxon>Desulfobacteria</taxon>
        <taxon>Desulfobacterales</taxon>
        <taxon>Desulfobacteraceae</taxon>
        <taxon>Desulfobotulus</taxon>
    </lineage>
</organism>
<feature type="region of interest" description="Disordered" evidence="1">
    <location>
        <begin position="1118"/>
        <end position="1155"/>
    </location>
</feature>
<dbReference type="EMBL" id="VDMB01000023">
    <property type="protein sequence ID" value="TYT73673.1"/>
    <property type="molecule type" value="Genomic_DNA"/>
</dbReference>
<comment type="caution">
    <text evidence="2">The sequence shown here is derived from an EMBL/GenBank/DDBJ whole genome shotgun (WGS) entry which is preliminary data.</text>
</comment>